<evidence type="ECO:0000256" key="7">
    <source>
        <dbReference type="ARBA" id="ARBA00023136"/>
    </source>
</evidence>
<feature type="transmembrane region" description="Helical" evidence="8">
    <location>
        <begin position="137"/>
        <end position="159"/>
    </location>
</feature>
<dbReference type="Pfam" id="PF07690">
    <property type="entry name" value="MFS_1"/>
    <property type="match status" value="1"/>
</dbReference>
<evidence type="ECO:0000313" key="10">
    <source>
        <dbReference type="EMBL" id="BDU76871.1"/>
    </source>
</evidence>
<dbReference type="CDD" id="cd17321">
    <property type="entry name" value="MFS_MMR_MDR_like"/>
    <property type="match status" value="1"/>
</dbReference>
<feature type="transmembrane region" description="Helical" evidence="8">
    <location>
        <begin position="268"/>
        <end position="292"/>
    </location>
</feature>
<dbReference type="Gene3D" id="1.20.1720.10">
    <property type="entry name" value="Multidrug resistance protein D"/>
    <property type="match status" value="1"/>
</dbReference>
<gene>
    <name evidence="10" type="ORF">METESE_18290</name>
</gene>
<feature type="transmembrane region" description="Helical" evidence="8">
    <location>
        <begin position="165"/>
        <end position="187"/>
    </location>
</feature>
<dbReference type="AlphaFoldDB" id="A0AA48GPI0"/>
<feature type="transmembrane region" description="Helical" evidence="8">
    <location>
        <begin position="335"/>
        <end position="353"/>
    </location>
</feature>
<evidence type="ECO:0000256" key="1">
    <source>
        <dbReference type="ARBA" id="ARBA00004651"/>
    </source>
</evidence>
<dbReference type="KEGG" id="msea:METESE_18290"/>
<feature type="transmembrane region" description="Helical" evidence="8">
    <location>
        <begin position="231"/>
        <end position="248"/>
    </location>
</feature>
<keyword evidence="3" id="KW-0813">Transport</keyword>
<evidence type="ECO:0000256" key="3">
    <source>
        <dbReference type="ARBA" id="ARBA00022448"/>
    </source>
</evidence>
<name>A0AA48GPI0_9BACT</name>
<reference evidence="10" key="1">
    <citation type="journal article" date="2023" name="Int. J. Syst. Evol. Microbiol.">
        <title>Mesoterricola silvestris gen. nov., sp. nov., Mesoterricola sediminis sp. nov., Geothrix oryzae sp. nov., Geothrix edaphica sp. nov., Geothrix rubra sp. nov., and Geothrix limicola sp. nov., six novel members of Acidobacteriota isolated from soils.</title>
        <authorList>
            <person name="Itoh H."/>
            <person name="Sugisawa Y."/>
            <person name="Mise K."/>
            <person name="Xu Z."/>
            <person name="Kuniyasu M."/>
            <person name="Ushijima N."/>
            <person name="Kawano K."/>
            <person name="Kobayashi E."/>
            <person name="Shiratori Y."/>
            <person name="Masuda Y."/>
            <person name="Senoo K."/>
        </authorList>
    </citation>
    <scope>NUCLEOTIDE SEQUENCE</scope>
    <source>
        <strain evidence="10">W786</strain>
    </source>
</reference>
<comment type="similarity">
    <text evidence="2">Belongs to the major facilitator superfamily. EmrB family.</text>
</comment>
<feature type="transmembrane region" description="Helical" evidence="8">
    <location>
        <begin position="359"/>
        <end position="384"/>
    </location>
</feature>
<dbReference type="EMBL" id="AP027081">
    <property type="protein sequence ID" value="BDU76871.1"/>
    <property type="molecule type" value="Genomic_DNA"/>
</dbReference>
<dbReference type="InterPro" id="IPR011701">
    <property type="entry name" value="MFS"/>
</dbReference>
<evidence type="ECO:0000259" key="9">
    <source>
        <dbReference type="PROSITE" id="PS50850"/>
    </source>
</evidence>
<dbReference type="InterPro" id="IPR036259">
    <property type="entry name" value="MFS_trans_sf"/>
</dbReference>
<feature type="transmembrane region" description="Helical" evidence="8">
    <location>
        <begin position="79"/>
        <end position="98"/>
    </location>
</feature>
<organism evidence="10 11">
    <name type="scientific">Mesoterricola sediminis</name>
    <dbReference type="NCBI Taxonomy" id="2927980"/>
    <lineage>
        <taxon>Bacteria</taxon>
        <taxon>Pseudomonadati</taxon>
        <taxon>Acidobacteriota</taxon>
        <taxon>Holophagae</taxon>
        <taxon>Holophagales</taxon>
        <taxon>Holophagaceae</taxon>
        <taxon>Mesoterricola</taxon>
    </lineage>
</organism>
<feature type="domain" description="Major facilitator superfamily (MFS) profile" evidence="9">
    <location>
        <begin position="13"/>
        <end position="473"/>
    </location>
</feature>
<dbReference type="GO" id="GO:0022857">
    <property type="term" value="F:transmembrane transporter activity"/>
    <property type="evidence" value="ECO:0007669"/>
    <property type="project" value="InterPro"/>
</dbReference>
<feature type="transmembrane region" description="Helical" evidence="8">
    <location>
        <begin position="48"/>
        <end position="67"/>
    </location>
</feature>
<dbReference type="InterPro" id="IPR004638">
    <property type="entry name" value="EmrB-like"/>
</dbReference>
<keyword evidence="6 8" id="KW-1133">Transmembrane helix</keyword>
<dbReference type="PROSITE" id="PS50850">
    <property type="entry name" value="MFS"/>
    <property type="match status" value="1"/>
</dbReference>
<keyword evidence="5 8" id="KW-0812">Transmembrane</keyword>
<dbReference type="Proteomes" id="UP001228113">
    <property type="component" value="Chromosome"/>
</dbReference>
<feature type="transmembrane region" description="Helical" evidence="8">
    <location>
        <begin position="199"/>
        <end position="219"/>
    </location>
</feature>
<dbReference type="GO" id="GO:0005886">
    <property type="term" value="C:plasma membrane"/>
    <property type="evidence" value="ECO:0007669"/>
    <property type="project" value="UniProtKB-SubCell"/>
</dbReference>
<keyword evidence="11" id="KW-1185">Reference proteome</keyword>
<dbReference type="SUPFAM" id="SSF103473">
    <property type="entry name" value="MFS general substrate transporter"/>
    <property type="match status" value="1"/>
</dbReference>
<evidence type="ECO:0000313" key="11">
    <source>
        <dbReference type="Proteomes" id="UP001228113"/>
    </source>
</evidence>
<feature type="transmembrane region" description="Helical" evidence="8">
    <location>
        <begin position="104"/>
        <end position="125"/>
    </location>
</feature>
<feature type="transmembrane region" description="Helical" evidence="8">
    <location>
        <begin position="12"/>
        <end position="36"/>
    </location>
</feature>
<sequence length="478" mass="48902">MAVEAGDPRRWALLALTSVGAFMAPLDGSIVAVALPRMGPALHLSYGASLWVQAAYLLAMAVTLIPLGRLADRAGKVRFYLAGVVVFTVGSLAAALATSGATLVAARVVQGVGGSLLSATSAAIVTGAFPPHERGRALGINVMAVYAGLSVGPPLGGFLVDHLGWPWIFLVNLPVGLVTLLWGWALLPRREASGARPGQADLGGALLMALLLSALIVPLTFSSEWGFHAPRTWGLLATVPLLLAAFLAREARVPEPILDLGLLRRNRLFASANLAALLNYCALYAVSVLTAVQLQLVMGHPARTAGWVMMGQPVMQACLSPVAGRLSDRVGSRSLATAGMLLVALGMAGLALLGRGAGLGAVVAALAVVGLGMAAFSAPNTSAIMGSVDRRQLGLAGAFLPTMRVTGQALSVALLGGIAASRLGPGGWKALLRHASTGAADAFAWGYRAAMLTGALLAVLGAVASLQRQERMDTCSNG</sequence>
<dbReference type="PANTHER" id="PTHR42718:SF9">
    <property type="entry name" value="MAJOR FACILITATOR SUPERFAMILY MULTIDRUG TRANSPORTER MFSC"/>
    <property type="match status" value="1"/>
</dbReference>
<feature type="transmembrane region" description="Helical" evidence="8">
    <location>
        <begin position="445"/>
        <end position="466"/>
    </location>
</feature>
<dbReference type="InterPro" id="IPR020846">
    <property type="entry name" value="MFS_dom"/>
</dbReference>
<evidence type="ECO:0000256" key="8">
    <source>
        <dbReference type="SAM" id="Phobius"/>
    </source>
</evidence>
<evidence type="ECO:0000256" key="4">
    <source>
        <dbReference type="ARBA" id="ARBA00022475"/>
    </source>
</evidence>
<dbReference type="NCBIfam" id="TIGR00711">
    <property type="entry name" value="efflux_EmrB"/>
    <property type="match status" value="1"/>
</dbReference>
<dbReference type="PANTHER" id="PTHR42718">
    <property type="entry name" value="MAJOR FACILITATOR SUPERFAMILY MULTIDRUG TRANSPORTER MFSC"/>
    <property type="match status" value="1"/>
</dbReference>
<accession>A0AA48GPI0</accession>
<protein>
    <submittedName>
        <fullName evidence="10">MFS transporter</fullName>
    </submittedName>
</protein>
<dbReference type="Gene3D" id="1.20.1250.20">
    <property type="entry name" value="MFS general substrate transporter like domains"/>
    <property type="match status" value="1"/>
</dbReference>
<keyword evidence="7 8" id="KW-0472">Membrane</keyword>
<dbReference type="RefSeq" id="WP_316411554.1">
    <property type="nucleotide sequence ID" value="NZ_AP027081.1"/>
</dbReference>
<evidence type="ECO:0000256" key="2">
    <source>
        <dbReference type="ARBA" id="ARBA00008537"/>
    </source>
</evidence>
<evidence type="ECO:0000256" key="5">
    <source>
        <dbReference type="ARBA" id="ARBA00022692"/>
    </source>
</evidence>
<keyword evidence="4" id="KW-1003">Cell membrane</keyword>
<evidence type="ECO:0000256" key="6">
    <source>
        <dbReference type="ARBA" id="ARBA00022989"/>
    </source>
</evidence>
<proteinExistence type="inferred from homology"/>
<comment type="subcellular location">
    <subcellularLocation>
        <location evidence="1">Cell membrane</location>
        <topology evidence="1">Multi-pass membrane protein</topology>
    </subcellularLocation>
</comment>